<dbReference type="EMBL" id="JAQNDO010000001">
    <property type="protein sequence ID" value="MDC0739886.1"/>
    <property type="molecule type" value="Genomic_DNA"/>
</dbReference>
<proteinExistence type="predicted"/>
<keyword evidence="2" id="KW-1185">Reference proteome</keyword>
<dbReference type="Proteomes" id="UP001221411">
    <property type="component" value="Unassembled WGS sequence"/>
</dbReference>
<comment type="caution">
    <text evidence="1">The sequence shown here is derived from an EMBL/GenBank/DDBJ whole genome shotgun (WGS) entry which is preliminary data.</text>
</comment>
<dbReference type="CDD" id="cd21471">
    <property type="entry name" value="CrtC-like"/>
    <property type="match status" value="1"/>
</dbReference>
<evidence type="ECO:0000313" key="2">
    <source>
        <dbReference type="Proteomes" id="UP001221411"/>
    </source>
</evidence>
<organism evidence="1 2">
    <name type="scientific">Polyangium mundeleinium</name>
    <dbReference type="NCBI Taxonomy" id="2995306"/>
    <lineage>
        <taxon>Bacteria</taxon>
        <taxon>Pseudomonadati</taxon>
        <taxon>Myxococcota</taxon>
        <taxon>Polyangia</taxon>
        <taxon>Polyangiales</taxon>
        <taxon>Polyangiaceae</taxon>
        <taxon>Polyangium</taxon>
    </lineage>
</organism>
<evidence type="ECO:0000313" key="1">
    <source>
        <dbReference type="EMBL" id="MDC0739886.1"/>
    </source>
</evidence>
<reference evidence="1 2" key="1">
    <citation type="submission" date="2022-11" db="EMBL/GenBank/DDBJ databases">
        <title>Minimal conservation of predation-associated metabolite biosynthetic gene clusters underscores biosynthetic potential of Myxococcota including descriptions for ten novel species: Archangium lansinium sp. nov., Myxococcus landrumus sp. nov., Nannocystis bai.</title>
        <authorList>
            <person name="Ahearne A."/>
            <person name="Stevens C."/>
            <person name="Dowd S."/>
        </authorList>
    </citation>
    <scope>NUCLEOTIDE SEQUENCE [LARGE SCALE GENOMIC DNA]</scope>
    <source>
        <strain evidence="1 2">RJM3</strain>
    </source>
</reference>
<name>A0ABT5EGK3_9BACT</name>
<dbReference type="SUPFAM" id="SSF159245">
    <property type="entry name" value="AttH-like"/>
    <property type="match status" value="1"/>
</dbReference>
<sequence>MREGRDRGPRFDEPIARNGYGWWYLDALSDDGRSGVTIIGLLGSVFSPFYAAARKRGLADPLAHCSMNVALYGPQRDAWSFTERGGTDVRRYRTSLVIGTSSMEWQDDTFLVRFDEETAPLPGRVSGTVRIHPLALAHESFVLDTHGRHRWAPIAPIARAEVDIRRPESTRWTGMAYVDSNFGSEPLEDGFTGWNWSRATTRRRTVVTYDSVRRDGTRDLIQHSFGADGRSEPLEPLALARAPRTLWGMERPVRVDPGTSPRLVRTLEDTPFYARSQLSGRYLGEQAHGVHEALSLDRFRTRVVQFMLPYRMRRVSP</sequence>
<gene>
    <name evidence="1" type="ORF">POL67_00925</name>
</gene>
<accession>A0ABT5EGK3</accession>
<dbReference type="RefSeq" id="WP_271914491.1">
    <property type="nucleotide sequence ID" value="NZ_JAQNDO010000001.1"/>
</dbReference>
<protein>
    <submittedName>
        <fullName evidence="1">Carotenoid 1,2-hydratase</fullName>
    </submittedName>
</protein>